<name>A0A9W8HDF4_9FUNG</name>
<comment type="caution">
    <text evidence="4">The sequence shown here is derived from an EMBL/GenBank/DDBJ whole genome shotgun (WGS) entry which is preliminary data.</text>
</comment>
<keyword evidence="2" id="KW-0472">Membrane</keyword>
<dbReference type="OrthoDB" id="5533327at2759"/>
<dbReference type="AlphaFoldDB" id="A0A9W8HDF4"/>
<reference evidence="4" key="1">
    <citation type="submission" date="2022-07" db="EMBL/GenBank/DDBJ databases">
        <title>Phylogenomic reconstructions and comparative analyses of Kickxellomycotina fungi.</title>
        <authorList>
            <person name="Reynolds N.K."/>
            <person name="Stajich J.E."/>
            <person name="Barry K."/>
            <person name="Grigoriev I.V."/>
            <person name="Crous P."/>
            <person name="Smith M.E."/>
        </authorList>
    </citation>
    <scope>NUCLEOTIDE SEQUENCE</scope>
    <source>
        <strain evidence="4">NBRC 105414</strain>
    </source>
</reference>
<evidence type="ECO:0000256" key="1">
    <source>
        <dbReference type="SAM" id="MobiDB-lite"/>
    </source>
</evidence>
<feature type="region of interest" description="Disordered" evidence="1">
    <location>
        <begin position="190"/>
        <end position="210"/>
    </location>
</feature>
<organism evidence="4 5">
    <name type="scientific">Coemansia javaensis</name>
    <dbReference type="NCBI Taxonomy" id="2761396"/>
    <lineage>
        <taxon>Eukaryota</taxon>
        <taxon>Fungi</taxon>
        <taxon>Fungi incertae sedis</taxon>
        <taxon>Zoopagomycota</taxon>
        <taxon>Kickxellomycotina</taxon>
        <taxon>Kickxellomycetes</taxon>
        <taxon>Kickxellales</taxon>
        <taxon>Kickxellaceae</taxon>
        <taxon>Coemansia</taxon>
    </lineage>
</organism>
<keyword evidence="5" id="KW-1185">Reference proteome</keyword>
<feature type="chain" id="PRO_5040974692" evidence="3">
    <location>
        <begin position="24"/>
        <end position="303"/>
    </location>
</feature>
<keyword evidence="3" id="KW-0732">Signal</keyword>
<dbReference type="Proteomes" id="UP001140217">
    <property type="component" value="Unassembled WGS sequence"/>
</dbReference>
<feature type="signal peptide" evidence="3">
    <location>
        <begin position="1"/>
        <end position="23"/>
    </location>
</feature>
<accession>A0A9W8HDF4</accession>
<gene>
    <name evidence="4" type="ORF">H4R18_002936</name>
</gene>
<evidence type="ECO:0000313" key="5">
    <source>
        <dbReference type="Proteomes" id="UP001140217"/>
    </source>
</evidence>
<feature type="transmembrane region" description="Helical" evidence="2">
    <location>
        <begin position="158"/>
        <end position="179"/>
    </location>
</feature>
<feature type="transmembrane region" description="Helical" evidence="2">
    <location>
        <begin position="241"/>
        <end position="265"/>
    </location>
</feature>
<keyword evidence="2" id="KW-1133">Transmembrane helix</keyword>
<evidence type="ECO:0000256" key="2">
    <source>
        <dbReference type="SAM" id="Phobius"/>
    </source>
</evidence>
<evidence type="ECO:0000256" key="3">
    <source>
        <dbReference type="SAM" id="SignalP"/>
    </source>
</evidence>
<sequence>MTRLLGRAILLAALLCQARPVHADVALPAAMRPFEAGAEQEHEYHLWDALTSRAAEYVAPITEGAGEILGGARRSDAEKEQPGGQLRAGLEKLGNMVGTLGRGASPSWPEAVFDETRDPAFAKYIQDLGHASKQAHAHVQSRLDAHSAMLKMTAPHGAIAQLPLARCYAPVLALLLALVASQIRPRPAAAAAASGRGDRGTRAAQQDRALGPDRTRSACALLMLVPMSVVQLVVMELGGVAGWLVAAGYALLVVCAVAATGPSLLARSAGGDAVARAAHCLTVAATAAIAGCCIAHSVLAFYA</sequence>
<protein>
    <submittedName>
        <fullName evidence="4">Uncharacterized protein</fullName>
    </submittedName>
</protein>
<keyword evidence="2" id="KW-0812">Transmembrane</keyword>
<dbReference type="EMBL" id="JANBUL010000107">
    <property type="protein sequence ID" value="KAJ2781361.1"/>
    <property type="molecule type" value="Genomic_DNA"/>
</dbReference>
<proteinExistence type="predicted"/>
<feature type="transmembrane region" description="Helical" evidence="2">
    <location>
        <begin position="277"/>
        <end position="302"/>
    </location>
</feature>
<feature type="transmembrane region" description="Helical" evidence="2">
    <location>
        <begin position="218"/>
        <end position="235"/>
    </location>
</feature>
<evidence type="ECO:0000313" key="4">
    <source>
        <dbReference type="EMBL" id="KAJ2781361.1"/>
    </source>
</evidence>